<feature type="transmembrane region" description="Helical" evidence="11">
    <location>
        <begin position="162"/>
        <end position="180"/>
    </location>
</feature>
<dbReference type="GO" id="GO:0016020">
    <property type="term" value="C:membrane"/>
    <property type="evidence" value="ECO:0007669"/>
    <property type="project" value="UniProtKB-SubCell"/>
</dbReference>
<keyword evidence="5" id="KW-0547">Nucleotide-binding</keyword>
<dbReference type="CDD" id="cd18604">
    <property type="entry name" value="ABC_6TM_VMR1_D2_like"/>
    <property type="match status" value="1"/>
</dbReference>
<evidence type="ECO:0000313" key="15">
    <source>
        <dbReference type="Proteomes" id="UP000076798"/>
    </source>
</evidence>
<feature type="domain" description="ABC transporter" evidence="12">
    <location>
        <begin position="687"/>
        <end position="931"/>
    </location>
</feature>
<evidence type="ECO:0000256" key="10">
    <source>
        <dbReference type="SAM" id="MobiDB-lite"/>
    </source>
</evidence>
<feature type="transmembrane region" description="Helical" evidence="11">
    <location>
        <begin position="71"/>
        <end position="89"/>
    </location>
</feature>
<keyword evidence="6" id="KW-0067">ATP-binding</keyword>
<evidence type="ECO:0000259" key="13">
    <source>
        <dbReference type="PROSITE" id="PS50929"/>
    </source>
</evidence>
<dbReference type="CDD" id="cd18596">
    <property type="entry name" value="ABC_6TM_VMR1_D1_like"/>
    <property type="match status" value="1"/>
</dbReference>
<feature type="transmembrane region" description="Helical" evidence="11">
    <location>
        <begin position="273"/>
        <end position="293"/>
    </location>
</feature>
<dbReference type="InterPro" id="IPR050173">
    <property type="entry name" value="ABC_transporter_C-like"/>
</dbReference>
<feature type="transmembrane region" description="Helical" evidence="11">
    <location>
        <begin position="1037"/>
        <end position="1065"/>
    </location>
</feature>
<dbReference type="CDD" id="cd03250">
    <property type="entry name" value="ABCC_MRP_domain1"/>
    <property type="match status" value="1"/>
</dbReference>
<evidence type="ECO:0000256" key="4">
    <source>
        <dbReference type="ARBA" id="ARBA00022737"/>
    </source>
</evidence>
<evidence type="ECO:0000256" key="1">
    <source>
        <dbReference type="ARBA" id="ARBA00004141"/>
    </source>
</evidence>
<feature type="transmembrane region" description="Helical" evidence="11">
    <location>
        <begin position="995"/>
        <end position="1017"/>
    </location>
</feature>
<dbReference type="SUPFAM" id="SSF90123">
    <property type="entry name" value="ABC transporter transmembrane region"/>
    <property type="match status" value="2"/>
</dbReference>
<dbReference type="GO" id="GO:0016887">
    <property type="term" value="F:ATP hydrolysis activity"/>
    <property type="evidence" value="ECO:0007669"/>
    <property type="project" value="InterPro"/>
</dbReference>
<sequence length="1565" mass="171890">MSRTVFEDVRCIPLYTSFLSVILLVLHSFVPQTRLKKYYARVVDLTYDAKFRDDPIFRESFLTRLLQSTRLLCCLALVALSASLLVTSSRTGRDVNIVLLSFFIYSTIISFVSVGGSKKWRSITSAHLSFSHLVAFGVYVARDLAPLALARESADSSEGAVGWARFILLGVTGLLIPGILPHKYYPVDPENPSEPAPHQTASYVTWAFFDFLDPVVYRAFRSSSLTFDELPVLADDDQSKYLAQTSFAVVDPVTRGGKRNLVWGFLVYFRKQYFIMFIAAVLQSINEFALPIATNRILAYLEPGGQVDSIKPWVWILWLGTGPIIGSICFQIYLYVQTQTLVRLQAILTQIILIHSMRVRLATTIVVDPKDAAAAKASASSAPTPAPASAVVSETNTPAMETVSLPDQETESIDNDTTIRGSESTTTLLPSSSSAKSTGDGTKKDTESKPEKKEAEKSEDYIGKINNFLTTDSHQLLIGQDWMQPGLVAIRIAMCMAFLYLILGWSALVGMGAMVIFLPIPGYIGKLMIKFQKDKMKKSDTRITAVSQMMNVIRMIKLFAWESKVEEQIAEKRNEELKYHLRNEMTEIATWSLNAFFPAVTMISTYATYTLVMKQELTASKMFSSMVVFNSFEGHLQRLFFFLPGILRAKVSIDRIGAFLNSGELYSETTAAATLASETAPIDKSSVLIRDAVFTWDKIGSSSGTATPSRRRNFKLQIDGDLTFRPGVVNLICGPTASGKTSLLMALLGEMYFQPSLPTGTYNLPRDGGVAYAAQETWVLNETIRENILFGSPYDKERFDKVVYQCGLKRDLSLFDAGDMTEVGEKGITLSGGQKARITLARAVYSQAQVVLLDDVLSALDVHTAQWVAQKCLGGDILKGRTVLLVTHNVLLCEPIADYVISIGQDGKIVSKGTISDALKKNAKLREEVKAEEKAEVEAKVDAVADADELADPGAEAPAEDKKDSGKLIVAEEMAVGHVSWEAAKLYGGQMGGPVFFALIMLALFVEGLTAVFQKWFLGYWSSRYEIRPPVPIPIELYLGIYSSFYFVELLFGTVIQMVFILGAIRASRSLHAKLVKSVLNATLRWLDTVPISRVISRCSQDCLTIDSGLPGMLIGILFLTTRLFLYFIGVIVSAGWPSLIPGVFVAVSGVICGQIYIKAQLPVKRHMSNLKSPVLSHVGAALHGLVSIRAYGAQGAFEAESLRRIDRFSRAARTQWNFNRWIAVRMDTLGAIFSGIVAAYLVYGRDLNSGSVGFTLSLISAFSSMLLGWVRVLNEVEVQGNSVERIRDFLLIEHEPEPQESGKTPAYWPSTGELHVEKLSARYSADSPEVLKNISFSLAPGQRMGIVGRTGAGKSTVALALLRAIPTTGSVVYDGIDIAQINLNILRSNITIIPQHPELLAGNLRDNLDPFSEHDDATLNDALRAAGLYHTQSDDAEGGITLDTDVQSGGSNFSQGQRQIVALARAILRRSKIVILDEATAAIDYATDHAIQESLRTEFKEATVITVAHRLQTIMQSDKIMVLDAGSAVELDSPKALLQKEGSFFKSLVDESSDKDALYKSAGL</sequence>
<name>A0A165XDL3_9AGAM</name>
<keyword evidence="3 11" id="KW-0812">Transmembrane</keyword>
<feature type="compositionally biased region" description="Basic and acidic residues" evidence="10">
    <location>
        <begin position="441"/>
        <end position="458"/>
    </location>
</feature>
<feature type="transmembrane region" description="Helical" evidence="11">
    <location>
        <begin position="12"/>
        <end position="30"/>
    </location>
</feature>
<comment type="subcellular location">
    <subcellularLocation>
        <location evidence="1">Membrane</location>
        <topology evidence="1">Multi-pass membrane protein</topology>
    </subcellularLocation>
</comment>
<keyword evidence="14" id="KW-0378">Hydrolase</keyword>
<dbReference type="EMBL" id="KV428389">
    <property type="protein sequence ID" value="KZT32090.1"/>
    <property type="molecule type" value="Genomic_DNA"/>
</dbReference>
<dbReference type="CDD" id="cd03244">
    <property type="entry name" value="ABCC_MRP_domain2"/>
    <property type="match status" value="1"/>
</dbReference>
<feature type="transmembrane region" description="Helical" evidence="11">
    <location>
        <begin position="509"/>
        <end position="529"/>
    </location>
</feature>
<dbReference type="InterPro" id="IPR011527">
    <property type="entry name" value="ABC1_TM_dom"/>
</dbReference>
<gene>
    <name evidence="14" type="ORF">SISSUDRAFT_1133364</name>
</gene>
<feature type="transmembrane region" description="Helical" evidence="11">
    <location>
        <begin position="1139"/>
        <end position="1158"/>
    </location>
</feature>
<evidence type="ECO:0000256" key="7">
    <source>
        <dbReference type="ARBA" id="ARBA00022989"/>
    </source>
</evidence>
<keyword evidence="8 11" id="KW-0472">Membrane</keyword>
<dbReference type="FunFam" id="3.40.50.300:FF:000838">
    <property type="entry name" value="ABC multidrug transporter (Eurofung)"/>
    <property type="match status" value="1"/>
</dbReference>
<keyword evidence="4" id="KW-0677">Repeat</keyword>
<evidence type="ECO:0000256" key="3">
    <source>
        <dbReference type="ARBA" id="ARBA00022692"/>
    </source>
</evidence>
<keyword evidence="7 11" id="KW-1133">Transmembrane helix</keyword>
<keyword evidence="9" id="KW-0175">Coiled coil</keyword>
<feature type="transmembrane region" description="Helical" evidence="11">
    <location>
        <begin position="1114"/>
        <end position="1133"/>
    </location>
</feature>
<dbReference type="Pfam" id="PF00664">
    <property type="entry name" value="ABC_membrane"/>
    <property type="match status" value="2"/>
</dbReference>
<dbReference type="STRING" id="1314776.A0A165XDL3"/>
<feature type="transmembrane region" description="Helical" evidence="11">
    <location>
        <begin position="95"/>
        <end position="114"/>
    </location>
</feature>
<dbReference type="SUPFAM" id="SSF52540">
    <property type="entry name" value="P-loop containing nucleoside triphosphate hydrolases"/>
    <property type="match status" value="2"/>
</dbReference>
<dbReference type="PROSITE" id="PS00211">
    <property type="entry name" value="ABC_TRANSPORTER_1"/>
    <property type="match status" value="1"/>
</dbReference>
<keyword evidence="2" id="KW-0813">Transport</keyword>
<dbReference type="Pfam" id="PF00005">
    <property type="entry name" value="ABC_tran"/>
    <property type="match status" value="2"/>
</dbReference>
<feature type="domain" description="ABC transmembrane type-1" evidence="13">
    <location>
        <begin position="998"/>
        <end position="1267"/>
    </location>
</feature>
<dbReference type="Gene3D" id="3.40.50.300">
    <property type="entry name" value="P-loop containing nucleotide triphosphate hydrolases"/>
    <property type="match status" value="2"/>
</dbReference>
<reference evidence="14 15" key="1">
    <citation type="journal article" date="2016" name="Mol. Biol. Evol.">
        <title>Comparative Genomics of Early-Diverging Mushroom-Forming Fungi Provides Insights into the Origins of Lignocellulose Decay Capabilities.</title>
        <authorList>
            <person name="Nagy L.G."/>
            <person name="Riley R."/>
            <person name="Tritt A."/>
            <person name="Adam C."/>
            <person name="Daum C."/>
            <person name="Floudas D."/>
            <person name="Sun H."/>
            <person name="Yadav J.S."/>
            <person name="Pangilinan J."/>
            <person name="Larsson K.H."/>
            <person name="Matsuura K."/>
            <person name="Barry K."/>
            <person name="Labutti K."/>
            <person name="Kuo R."/>
            <person name="Ohm R.A."/>
            <person name="Bhattacharya S.S."/>
            <person name="Shirouzu T."/>
            <person name="Yoshinaga Y."/>
            <person name="Martin F.M."/>
            <person name="Grigoriev I.V."/>
            <person name="Hibbett D.S."/>
        </authorList>
    </citation>
    <scope>NUCLEOTIDE SEQUENCE [LARGE SCALE GENOMIC DNA]</scope>
    <source>
        <strain evidence="14 15">HHB10207 ss-3</strain>
    </source>
</reference>
<dbReference type="InterPro" id="IPR036640">
    <property type="entry name" value="ABC1_TM_sf"/>
</dbReference>
<dbReference type="InterPro" id="IPR027417">
    <property type="entry name" value="P-loop_NTPase"/>
</dbReference>
<protein>
    <submittedName>
        <fullName evidence="14">p-loop containing nucleoside triphosphate hydrolase protein</fullName>
    </submittedName>
</protein>
<feature type="transmembrane region" description="Helical" evidence="11">
    <location>
        <begin position="313"/>
        <end position="336"/>
    </location>
</feature>
<dbReference type="GO" id="GO:0005524">
    <property type="term" value="F:ATP binding"/>
    <property type="evidence" value="ECO:0007669"/>
    <property type="project" value="UniProtKB-KW"/>
</dbReference>
<dbReference type="InterPro" id="IPR003439">
    <property type="entry name" value="ABC_transporter-like_ATP-bd"/>
</dbReference>
<evidence type="ECO:0000256" key="2">
    <source>
        <dbReference type="ARBA" id="ARBA00022448"/>
    </source>
</evidence>
<dbReference type="InterPro" id="IPR003593">
    <property type="entry name" value="AAA+_ATPase"/>
</dbReference>
<evidence type="ECO:0000256" key="5">
    <source>
        <dbReference type="ARBA" id="ARBA00022741"/>
    </source>
</evidence>
<feature type="coiled-coil region" evidence="9">
    <location>
        <begin position="915"/>
        <end position="942"/>
    </location>
</feature>
<feature type="compositionally biased region" description="Low complexity" evidence="10">
    <location>
        <begin position="376"/>
        <end position="393"/>
    </location>
</feature>
<dbReference type="Gene3D" id="1.20.1560.10">
    <property type="entry name" value="ABC transporter type 1, transmembrane domain"/>
    <property type="match status" value="2"/>
</dbReference>
<feature type="domain" description="ABC transporter" evidence="12">
    <location>
        <begin position="1315"/>
        <end position="1551"/>
    </location>
</feature>
<evidence type="ECO:0000259" key="12">
    <source>
        <dbReference type="PROSITE" id="PS50893"/>
    </source>
</evidence>
<dbReference type="PANTHER" id="PTHR24223:SF356">
    <property type="entry name" value="ATP-BINDING CASSETTE TRANSPORTER ABC4"/>
    <property type="match status" value="1"/>
</dbReference>
<accession>A0A165XDL3</accession>
<dbReference type="SMART" id="SM00382">
    <property type="entry name" value="AAA"/>
    <property type="match status" value="2"/>
</dbReference>
<feature type="region of interest" description="Disordered" evidence="10">
    <location>
        <begin position="376"/>
        <end position="458"/>
    </location>
</feature>
<dbReference type="InterPro" id="IPR017871">
    <property type="entry name" value="ABC_transporter-like_CS"/>
</dbReference>
<organism evidence="14 15">
    <name type="scientific">Sistotremastrum suecicum HHB10207 ss-3</name>
    <dbReference type="NCBI Taxonomy" id="1314776"/>
    <lineage>
        <taxon>Eukaryota</taxon>
        <taxon>Fungi</taxon>
        <taxon>Dikarya</taxon>
        <taxon>Basidiomycota</taxon>
        <taxon>Agaricomycotina</taxon>
        <taxon>Agaricomycetes</taxon>
        <taxon>Sistotremastrales</taxon>
        <taxon>Sistotremastraceae</taxon>
        <taxon>Sistotremastrum</taxon>
    </lineage>
</organism>
<proteinExistence type="predicted"/>
<evidence type="ECO:0000313" key="14">
    <source>
        <dbReference type="EMBL" id="KZT32090.1"/>
    </source>
</evidence>
<dbReference type="PROSITE" id="PS50893">
    <property type="entry name" value="ABC_TRANSPORTER_2"/>
    <property type="match status" value="2"/>
</dbReference>
<evidence type="ECO:0000256" key="11">
    <source>
        <dbReference type="SAM" id="Phobius"/>
    </source>
</evidence>
<feature type="transmembrane region" description="Helical" evidence="11">
    <location>
        <begin position="1250"/>
        <end position="1271"/>
    </location>
</feature>
<dbReference type="PANTHER" id="PTHR24223">
    <property type="entry name" value="ATP-BINDING CASSETTE SUB-FAMILY C"/>
    <property type="match status" value="1"/>
</dbReference>
<dbReference type="OrthoDB" id="6500128at2759"/>
<evidence type="ECO:0000256" key="9">
    <source>
        <dbReference type="SAM" id="Coils"/>
    </source>
</evidence>
<keyword evidence="15" id="KW-1185">Reference proteome</keyword>
<evidence type="ECO:0000256" key="8">
    <source>
        <dbReference type="ARBA" id="ARBA00023136"/>
    </source>
</evidence>
<evidence type="ECO:0000256" key="6">
    <source>
        <dbReference type="ARBA" id="ARBA00022840"/>
    </source>
</evidence>
<feature type="domain" description="ABC transmembrane type-1" evidence="13">
    <location>
        <begin position="489"/>
        <end position="648"/>
    </location>
</feature>
<feature type="compositionally biased region" description="Low complexity" evidence="10">
    <location>
        <begin position="422"/>
        <end position="438"/>
    </location>
</feature>
<feature type="transmembrane region" description="Helical" evidence="11">
    <location>
        <begin position="1223"/>
        <end position="1244"/>
    </location>
</feature>
<dbReference type="GO" id="GO:0140359">
    <property type="term" value="F:ABC-type transporter activity"/>
    <property type="evidence" value="ECO:0007669"/>
    <property type="project" value="InterPro"/>
</dbReference>
<dbReference type="PROSITE" id="PS50929">
    <property type="entry name" value="ABC_TM1F"/>
    <property type="match status" value="2"/>
</dbReference>
<dbReference type="Proteomes" id="UP000076798">
    <property type="component" value="Unassembled WGS sequence"/>
</dbReference>
<dbReference type="FunFam" id="1.20.1560.10:FF:000013">
    <property type="entry name" value="ABC transporter C family member 2"/>
    <property type="match status" value="1"/>
</dbReference>